<sequence length="503" mass="55604">MLSVGWKSIPFWQLDHILNLAQLKRLAIKRRPIATPRASTSEPRKTSSMLIKVLKGRGGKAMDGGGDQTHVVAHQSKRRGQPRGTQTGEAEEYELDTFSCFKAKGTSSVNLGSIDCHFGQSFFVHLAVISKTFPNFGPLRRLSDAARGQNGPKRGRINIASEAEESTFEPFSLTFIPSSSPPTIPTDQLVIETHQSKQNRNEMRTAALLVLVIAFLSICTGGIRQSNWTNIAKQTKQQLLTPCQFSYADGVIERVQCPQEAEEWSNNVKKAVLNIIQLNLKQNNAQGLHQSGASRVEQFQQEATGQGKSFKIPEITMEGACQTMYTINKAQRFGQQQQQFNVTKTINFKKCQKVADVANGFQADQPQAQCSQCQQYWAQQQSDQQNSPIDQQKTNARQMEESDQRPCANCDPKEVKENELDRSDVAASLATRPTNTRCAAAKVGTDGAVMQTVVVANLEAVAVKPKKQQIPAIIGASEHDTLMFTNDKAVDEKRFFAVSGSEI</sequence>
<dbReference type="InterPro" id="IPR001747">
    <property type="entry name" value="Vitellogenin_N"/>
</dbReference>
<gene>
    <name evidence="5" type="ORF">niasHT_012651</name>
</gene>
<dbReference type="SUPFAM" id="SSF56968">
    <property type="entry name" value="Lipovitellin-phosvitin complex, beta-sheet shell regions"/>
    <property type="match status" value="1"/>
</dbReference>
<dbReference type="InterPro" id="IPR015816">
    <property type="entry name" value="Vitellinogen_b-sht_N"/>
</dbReference>
<dbReference type="PANTHER" id="PTHR23345">
    <property type="entry name" value="VITELLOGENIN-RELATED"/>
    <property type="match status" value="1"/>
</dbReference>
<proteinExistence type="predicted"/>
<protein>
    <recommendedName>
        <fullName evidence="4">Vitellogenin domain-containing protein</fullName>
    </recommendedName>
</protein>
<keyword evidence="1" id="KW-0732">Signal</keyword>
<comment type="caution">
    <text evidence="5">The sequence shown here is derived from an EMBL/GenBank/DDBJ whole genome shotgun (WGS) entry which is preliminary data.</text>
</comment>
<name>A0ABD2L3P7_9BILA</name>
<feature type="domain" description="Vitellogenin" evidence="4">
    <location>
        <begin position="229"/>
        <end position="380"/>
    </location>
</feature>
<feature type="region of interest" description="Disordered" evidence="3">
    <location>
        <begin position="381"/>
        <end position="411"/>
    </location>
</feature>
<accession>A0ABD2L3P7</accession>
<dbReference type="InterPro" id="IPR015819">
    <property type="entry name" value="Lipid_transp_b-sht_shell"/>
</dbReference>
<dbReference type="AlphaFoldDB" id="A0ABD2L3P7"/>
<dbReference type="Pfam" id="PF01347">
    <property type="entry name" value="Vitellogenin_N"/>
    <property type="match status" value="1"/>
</dbReference>
<dbReference type="EMBL" id="JBICBT010000578">
    <property type="protein sequence ID" value="KAL3109089.1"/>
    <property type="molecule type" value="Genomic_DNA"/>
</dbReference>
<evidence type="ECO:0000259" key="4">
    <source>
        <dbReference type="Pfam" id="PF01347"/>
    </source>
</evidence>
<evidence type="ECO:0000256" key="2">
    <source>
        <dbReference type="ARBA" id="ARBA00022761"/>
    </source>
</evidence>
<dbReference type="Proteomes" id="UP001620626">
    <property type="component" value="Unassembled WGS sequence"/>
</dbReference>
<organism evidence="5 6">
    <name type="scientific">Heterodera trifolii</name>
    <dbReference type="NCBI Taxonomy" id="157864"/>
    <lineage>
        <taxon>Eukaryota</taxon>
        <taxon>Metazoa</taxon>
        <taxon>Ecdysozoa</taxon>
        <taxon>Nematoda</taxon>
        <taxon>Chromadorea</taxon>
        <taxon>Rhabditida</taxon>
        <taxon>Tylenchina</taxon>
        <taxon>Tylenchomorpha</taxon>
        <taxon>Tylenchoidea</taxon>
        <taxon>Heteroderidae</taxon>
        <taxon>Heteroderinae</taxon>
        <taxon>Heterodera</taxon>
    </lineage>
</organism>
<keyword evidence="6" id="KW-1185">Reference proteome</keyword>
<dbReference type="Gene3D" id="2.30.230.10">
    <property type="entry name" value="Lipovitellin, beta-sheet shell regions, chain A"/>
    <property type="match status" value="1"/>
</dbReference>
<dbReference type="PANTHER" id="PTHR23345:SF15">
    <property type="entry name" value="VITELLOGENIN 1-RELATED"/>
    <property type="match status" value="1"/>
</dbReference>
<evidence type="ECO:0000313" key="6">
    <source>
        <dbReference type="Proteomes" id="UP001620626"/>
    </source>
</evidence>
<evidence type="ECO:0000256" key="1">
    <source>
        <dbReference type="ARBA" id="ARBA00022729"/>
    </source>
</evidence>
<evidence type="ECO:0000313" key="5">
    <source>
        <dbReference type="EMBL" id="KAL3109089.1"/>
    </source>
</evidence>
<dbReference type="InterPro" id="IPR050733">
    <property type="entry name" value="Vitellogenin/Apolipophorin"/>
</dbReference>
<keyword evidence="2" id="KW-0758">Storage protein</keyword>
<reference evidence="5 6" key="1">
    <citation type="submission" date="2024-10" db="EMBL/GenBank/DDBJ databases">
        <authorList>
            <person name="Kim D."/>
        </authorList>
    </citation>
    <scope>NUCLEOTIDE SEQUENCE [LARGE SCALE GENOMIC DNA]</scope>
    <source>
        <strain evidence="5">BH-2024</strain>
    </source>
</reference>
<evidence type="ECO:0000256" key="3">
    <source>
        <dbReference type="SAM" id="MobiDB-lite"/>
    </source>
</evidence>
<feature type="compositionally biased region" description="Low complexity" evidence="3">
    <location>
        <begin position="381"/>
        <end position="392"/>
    </location>
</feature>